<keyword evidence="2" id="KW-0695">RNA-directed DNA polymerase</keyword>
<dbReference type="PANTHER" id="PTHR47027:SF20">
    <property type="entry name" value="REVERSE TRANSCRIPTASE-LIKE PROTEIN WITH RNA-DIRECTED DNA POLYMERASE DOMAIN"/>
    <property type="match status" value="1"/>
</dbReference>
<dbReference type="SUPFAM" id="SSF56672">
    <property type="entry name" value="DNA/RNA polymerases"/>
    <property type="match status" value="1"/>
</dbReference>
<dbReference type="InterPro" id="IPR043502">
    <property type="entry name" value="DNA/RNA_pol_sf"/>
</dbReference>
<dbReference type="Pfam" id="PF00078">
    <property type="entry name" value="RVT_1"/>
    <property type="match status" value="1"/>
</dbReference>
<keyword evidence="2" id="KW-0548">Nucleotidyltransferase</keyword>
<dbReference type="PROSITE" id="PS50878">
    <property type="entry name" value="RT_POL"/>
    <property type="match status" value="1"/>
</dbReference>
<feature type="domain" description="Reverse transcriptase" evidence="1">
    <location>
        <begin position="110"/>
        <end position="396"/>
    </location>
</feature>
<proteinExistence type="predicted"/>
<dbReference type="EMBL" id="CAJNRD030001122">
    <property type="protein sequence ID" value="CAG5100682.1"/>
    <property type="molecule type" value="Genomic_DNA"/>
</dbReference>
<accession>A0A8J2HHV0</accession>
<dbReference type="AlphaFoldDB" id="A0A8J2HHV0"/>
<evidence type="ECO:0000313" key="3">
    <source>
        <dbReference type="Proteomes" id="UP000786811"/>
    </source>
</evidence>
<dbReference type="PANTHER" id="PTHR47027">
    <property type="entry name" value="REVERSE TRANSCRIPTASE DOMAIN-CONTAINING PROTEIN"/>
    <property type="match status" value="1"/>
</dbReference>
<dbReference type="InterPro" id="IPR000477">
    <property type="entry name" value="RT_dom"/>
</dbReference>
<gene>
    <name evidence="2" type="ORF">HICCMSTLAB_LOCUS9755</name>
</gene>
<keyword evidence="2" id="KW-0808">Transferase</keyword>
<protein>
    <submittedName>
        <fullName evidence="2">Similar to jockey\pol: RNA-directed DNA polymerase from mobile element jockey (Drosophila funebris)</fullName>
    </submittedName>
</protein>
<reference evidence="2" key="1">
    <citation type="submission" date="2021-04" db="EMBL/GenBank/DDBJ databases">
        <authorList>
            <person name="Chebbi M.A.C M."/>
        </authorList>
    </citation>
    <scope>NUCLEOTIDE SEQUENCE</scope>
</reference>
<dbReference type="InterPro" id="IPR036691">
    <property type="entry name" value="Endo/exonu/phosph_ase_sf"/>
</dbReference>
<evidence type="ECO:0000313" key="2">
    <source>
        <dbReference type="EMBL" id="CAG5100682.1"/>
    </source>
</evidence>
<evidence type="ECO:0000259" key="1">
    <source>
        <dbReference type="PROSITE" id="PS50878"/>
    </source>
</evidence>
<dbReference type="GO" id="GO:0003964">
    <property type="term" value="F:RNA-directed DNA polymerase activity"/>
    <property type="evidence" value="ECO:0007669"/>
    <property type="project" value="UniProtKB-KW"/>
</dbReference>
<name>A0A8J2HHV0_COTCN</name>
<keyword evidence="3" id="KW-1185">Reference proteome</keyword>
<dbReference type="Proteomes" id="UP000786811">
    <property type="component" value="Unassembled WGS sequence"/>
</dbReference>
<organism evidence="2 3">
    <name type="scientific">Cotesia congregata</name>
    <name type="common">Parasitoid wasp</name>
    <name type="synonym">Apanteles congregatus</name>
    <dbReference type="NCBI Taxonomy" id="51543"/>
    <lineage>
        <taxon>Eukaryota</taxon>
        <taxon>Metazoa</taxon>
        <taxon>Ecdysozoa</taxon>
        <taxon>Arthropoda</taxon>
        <taxon>Hexapoda</taxon>
        <taxon>Insecta</taxon>
        <taxon>Pterygota</taxon>
        <taxon>Neoptera</taxon>
        <taxon>Endopterygota</taxon>
        <taxon>Hymenoptera</taxon>
        <taxon>Apocrita</taxon>
        <taxon>Ichneumonoidea</taxon>
        <taxon>Braconidae</taxon>
        <taxon>Microgastrinae</taxon>
        <taxon>Cotesia</taxon>
    </lineage>
</organism>
<comment type="caution">
    <text evidence="2">The sequence shown here is derived from an EMBL/GenBank/DDBJ whole genome shotgun (WGS) entry which is preliminary data.</text>
</comment>
<sequence length="611" mass="69235">MDNSIFLPKFFTNYKLNILVHRLSGFTAWDVQVVVLLLVIKTISTARFLIHLPGGFSPDFLLPTRIFDLSPHLDLLQDVISDIQHKYPAAALFIGGDFDARVGEADYIQEKALTGTVLTSLRTSSDRVLNSRGSQIFDFFQTSGFILLNGRTTGDVPAQFTYCSARGKSNRLTIWINETKALPEEQAGFIAKRSCDDNIFTLLATIQLNLCNRKSQLHGLFVDFRRAFDSVPYDLLWKKLFNLGVSPKLIKILRNLYNLAKFQVKSGHHLSNKFDITEGVLQGEILSPTLFILYLHDIVDFFRARRVVGTRIDCSHDLLMLLYADDLIILASSVGDLRKKLVILEDYCRINALTVNIQKTKAMNFRKGGPGEKTKLHLNGELIEWTDHYMYLGLPFTTSSLGLLASKNASQRAKTAVGAAISTLAAIKADSWESMLKIFDSIVASTLLYASHIWGLRYLNHIEITQFSFFKRLLFLPLGTPSADLKLELRIRNVKVQVLKMALSWVCKVLDMPNHRLPKICLLQLIKLAKNRDTNLKYNWVLQLKEVLDAFKAPTTLWDNLSSSFWRRHINSILSSYSDHLTSVDLDKVNSSRSCQIHIPRSLNSDTANYL</sequence>
<dbReference type="OrthoDB" id="7700723at2759"/>
<dbReference type="Gene3D" id="3.60.10.10">
    <property type="entry name" value="Endonuclease/exonuclease/phosphatase"/>
    <property type="match status" value="1"/>
</dbReference>
<dbReference type="CDD" id="cd01650">
    <property type="entry name" value="RT_nLTR_like"/>
    <property type="match status" value="1"/>
</dbReference>